<dbReference type="InterPro" id="IPR010930">
    <property type="entry name" value="Flg_bb/hook_C_dom"/>
</dbReference>
<evidence type="ECO:0000259" key="9">
    <source>
        <dbReference type="Pfam" id="PF22638"/>
    </source>
</evidence>
<dbReference type="Proteomes" id="UP000295718">
    <property type="component" value="Unassembled WGS sequence"/>
</dbReference>
<evidence type="ECO:0000313" key="11">
    <source>
        <dbReference type="Proteomes" id="UP000295718"/>
    </source>
</evidence>
<dbReference type="AlphaFoldDB" id="A0A4R1QMJ7"/>
<accession>A0A4R1QMJ7</accession>
<sequence>MPSQFFGLTITSSGLRAANAALNTAANNVSNVNTDGYSRQTVTQEASNALRVFATYGCAGAGVDTVAIERMRDSYYDMRFRNNNTTLGEYDVKKYYTDTLQQYLDDDGTSGFGKIYSSFWSALQSVSTNSSSTDSKAQFIAAAESMADYFNNTAGNLKELQKDVNSEIKIRVDRINAISTEIATLNKQINVIEMTGAAANELRDKRDLMLDELSEIVDIKTKEIEVTDANDPTRKTGGTRFMVYIAGGQMLVDGNDYHTLECVSRADNEKINMTDADGLYDIYWDNGNVFNLNNASMGGGLKGLVAMRDGNNNQAFSGTVTNVGRTADGSNAEVKIKVTQEYLTDMNKCNLSDTGGSIVIGNTIYYYKSWTFDDTTSTYTLEMDDAKCDTIIDASKIAKEAEIGADISYQGIPYYLSQLNEFVRAFAAQVNEVFTSGYDAEGNKGVMFFTAGKAVTGANKNDTQYEESDFNDDDGYYELTAFNFQVNKALSAKADLLGTRSSAEVGVEECGKITELISILGDKTKFSFRNSTASEFLQCILSDVALNASNAETFYNTYYGIAVTIDNQRTAISGVDEDEEATNMVRFQNAYTLSAKMMQILTEVYDRLILETGV</sequence>
<dbReference type="PANTHER" id="PTHR30033">
    <property type="entry name" value="FLAGELLAR HOOK-ASSOCIATED PROTEIN 1"/>
    <property type="match status" value="1"/>
</dbReference>
<keyword evidence="10" id="KW-0966">Cell projection</keyword>
<dbReference type="GO" id="GO:0009424">
    <property type="term" value="C:bacterial-type flagellum hook"/>
    <property type="evidence" value="ECO:0007669"/>
    <property type="project" value="InterPro"/>
</dbReference>
<dbReference type="Pfam" id="PF00460">
    <property type="entry name" value="Flg_bb_rod"/>
    <property type="match status" value="1"/>
</dbReference>
<comment type="similarity">
    <text evidence="3">Belongs to the flagella basal body rod proteins family.</text>
</comment>
<dbReference type="RefSeq" id="WP_035315689.1">
    <property type="nucleotide sequence ID" value="NZ_JPNB01000002.1"/>
</dbReference>
<dbReference type="InterPro" id="IPR053927">
    <property type="entry name" value="FlgK_helical"/>
</dbReference>
<dbReference type="PANTHER" id="PTHR30033:SF1">
    <property type="entry name" value="FLAGELLAR HOOK-ASSOCIATED PROTEIN 1"/>
    <property type="match status" value="1"/>
</dbReference>
<dbReference type="InterPro" id="IPR002371">
    <property type="entry name" value="FlgK"/>
</dbReference>
<feature type="domain" description="Flagellar hook-associated protein FlgK helical" evidence="9">
    <location>
        <begin position="99"/>
        <end position="315"/>
    </location>
</feature>
<gene>
    <name evidence="10" type="ORF">EDD76_12322</name>
</gene>
<protein>
    <recommendedName>
        <fullName evidence="4">Flagellar hook-associated protein 1</fullName>
    </recommendedName>
</protein>
<feature type="domain" description="Flagellar hook-associated protein FlgK helical" evidence="9">
    <location>
        <begin position="334"/>
        <end position="449"/>
    </location>
</feature>
<dbReference type="OrthoDB" id="9802553at2"/>
<organism evidence="10 11">
    <name type="scientific">Kineothrix alysoides</name>
    <dbReference type="NCBI Taxonomy" id="1469948"/>
    <lineage>
        <taxon>Bacteria</taxon>
        <taxon>Bacillati</taxon>
        <taxon>Bacillota</taxon>
        <taxon>Clostridia</taxon>
        <taxon>Lachnospirales</taxon>
        <taxon>Lachnospiraceae</taxon>
        <taxon>Kineothrix</taxon>
    </lineage>
</organism>
<evidence type="ECO:0000259" key="8">
    <source>
        <dbReference type="Pfam" id="PF06429"/>
    </source>
</evidence>
<dbReference type="PRINTS" id="PR01005">
    <property type="entry name" value="FLGHOOKAP1"/>
</dbReference>
<proteinExistence type="inferred from homology"/>
<evidence type="ECO:0000256" key="5">
    <source>
        <dbReference type="ARBA" id="ARBA00022525"/>
    </source>
</evidence>
<evidence type="ECO:0000256" key="6">
    <source>
        <dbReference type="ARBA" id="ARBA00023143"/>
    </source>
</evidence>
<dbReference type="GO" id="GO:0044780">
    <property type="term" value="P:bacterial-type flagellum assembly"/>
    <property type="evidence" value="ECO:0007669"/>
    <property type="project" value="InterPro"/>
</dbReference>
<evidence type="ECO:0000313" key="10">
    <source>
        <dbReference type="EMBL" id="TCL54011.1"/>
    </source>
</evidence>
<dbReference type="EMBL" id="SLUO01000023">
    <property type="protein sequence ID" value="TCL54011.1"/>
    <property type="molecule type" value="Genomic_DNA"/>
</dbReference>
<evidence type="ECO:0000256" key="1">
    <source>
        <dbReference type="ARBA" id="ARBA00004365"/>
    </source>
</evidence>
<keyword evidence="11" id="KW-1185">Reference proteome</keyword>
<evidence type="ECO:0000259" key="7">
    <source>
        <dbReference type="Pfam" id="PF00460"/>
    </source>
</evidence>
<dbReference type="InterPro" id="IPR001444">
    <property type="entry name" value="Flag_bb_rod_N"/>
</dbReference>
<evidence type="ECO:0000256" key="4">
    <source>
        <dbReference type="ARBA" id="ARBA00016244"/>
    </source>
</evidence>
<evidence type="ECO:0000256" key="3">
    <source>
        <dbReference type="ARBA" id="ARBA00009677"/>
    </source>
</evidence>
<comment type="caution">
    <text evidence="10">The sequence shown here is derived from an EMBL/GenBank/DDBJ whole genome shotgun (WGS) entry which is preliminary data.</text>
</comment>
<evidence type="ECO:0000256" key="2">
    <source>
        <dbReference type="ARBA" id="ARBA00004613"/>
    </source>
</evidence>
<feature type="domain" description="Flagellar basal body rod protein N-terminal" evidence="7">
    <location>
        <begin position="12"/>
        <end position="37"/>
    </location>
</feature>
<dbReference type="STRING" id="1469948.GCA_000732725_02386"/>
<dbReference type="NCBIfam" id="TIGR02492">
    <property type="entry name" value="flgK_ends"/>
    <property type="match status" value="1"/>
</dbReference>
<dbReference type="Pfam" id="PF22638">
    <property type="entry name" value="FlgK_D1"/>
    <property type="match status" value="2"/>
</dbReference>
<dbReference type="GO" id="GO:0005576">
    <property type="term" value="C:extracellular region"/>
    <property type="evidence" value="ECO:0007669"/>
    <property type="project" value="UniProtKB-SubCell"/>
</dbReference>
<keyword evidence="10" id="KW-0282">Flagellum</keyword>
<feature type="domain" description="Flagellar basal-body/hook protein C-terminal" evidence="8">
    <location>
        <begin position="572"/>
        <end position="608"/>
    </location>
</feature>
<comment type="subcellular location">
    <subcellularLocation>
        <location evidence="1">Bacterial flagellum</location>
    </subcellularLocation>
    <subcellularLocation>
        <location evidence="2">Secreted</location>
    </subcellularLocation>
</comment>
<dbReference type="GO" id="GO:0005198">
    <property type="term" value="F:structural molecule activity"/>
    <property type="evidence" value="ECO:0007669"/>
    <property type="project" value="InterPro"/>
</dbReference>
<reference evidence="10 11" key="1">
    <citation type="submission" date="2019-03" db="EMBL/GenBank/DDBJ databases">
        <title>Genomic Encyclopedia of Type Strains, Phase IV (KMG-IV): sequencing the most valuable type-strain genomes for metagenomic binning, comparative biology and taxonomic classification.</title>
        <authorList>
            <person name="Goeker M."/>
        </authorList>
    </citation>
    <scope>NUCLEOTIDE SEQUENCE [LARGE SCALE GENOMIC DNA]</scope>
    <source>
        <strain evidence="10 11">DSM 100556</strain>
    </source>
</reference>
<keyword evidence="6" id="KW-0975">Bacterial flagellum</keyword>
<name>A0A4R1QMJ7_9FIRM</name>
<dbReference type="SUPFAM" id="SSF64518">
    <property type="entry name" value="Phase 1 flagellin"/>
    <property type="match status" value="1"/>
</dbReference>
<keyword evidence="5" id="KW-0964">Secreted</keyword>
<keyword evidence="10" id="KW-0969">Cilium</keyword>
<dbReference type="Pfam" id="PF06429">
    <property type="entry name" value="Flg_bbr_C"/>
    <property type="match status" value="1"/>
</dbReference>